<dbReference type="InterPro" id="IPR008920">
    <property type="entry name" value="TF_FadR/GntR_C"/>
</dbReference>
<dbReference type="EMBL" id="JAERRF010000009">
    <property type="protein sequence ID" value="MBL1098360.1"/>
    <property type="molecule type" value="Genomic_DNA"/>
</dbReference>
<dbReference type="InterPro" id="IPR036390">
    <property type="entry name" value="WH_DNA-bd_sf"/>
</dbReference>
<organism evidence="6 7">
    <name type="scientific">Streptomyces coffeae</name>
    <dbReference type="NCBI Taxonomy" id="621382"/>
    <lineage>
        <taxon>Bacteria</taxon>
        <taxon>Bacillati</taxon>
        <taxon>Actinomycetota</taxon>
        <taxon>Actinomycetes</taxon>
        <taxon>Kitasatosporales</taxon>
        <taxon>Streptomycetaceae</taxon>
        <taxon>Streptomyces</taxon>
    </lineage>
</organism>
<dbReference type="Pfam" id="PF07729">
    <property type="entry name" value="FCD"/>
    <property type="match status" value="1"/>
</dbReference>
<sequence length="241" mass="26254">MPLDTGTDGGTAPPDVPRGAAPTRREVLTDGVYEAVKTMVMDHAIQPGARVGIEALSRSLGVSPTPVREALARLESDGLVVKRSLSGYRATELLDRRGVEELFEMRLLLEPRAAALAAERVGDSDLDRIEALVEEMQGLPDKGESYAVYGRFAALDQRFHDALAAASGHTMLAAAVERLHTHLHLFRLSPVTGGSPATVVEHGRILRALLRHHPERAAQAMRQHLELSLERHLGRYRTDGS</sequence>
<name>A0ABS1NE42_9ACTN</name>
<gene>
    <name evidence="6" type="ORF">JK363_17160</name>
</gene>
<dbReference type="InterPro" id="IPR011711">
    <property type="entry name" value="GntR_C"/>
</dbReference>
<feature type="domain" description="HTH gntR-type" evidence="5">
    <location>
        <begin position="26"/>
        <end position="93"/>
    </location>
</feature>
<dbReference type="PROSITE" id="PS50949">
    <property type="entry name" value="HTH_GNTR"/>
    <property type="match status" value="1"/>
</dbReference>
<reference evidence="6 7" key="1">
    <citation type="submission" date="2021-01" db="EMBL/GenBank/DDBJ databases">
        <title>WGS of actinomycetes isolated from Thailand.</title>
        <authorList>
            <person name="Thawai C."/>
        </authorList>
    </citation>
    <scope>NUCLEOTIDE SEQUENCE [LARGE SCALE GENOMIC DNA]</scope>
    <source>
        <strain evidence="6 7">CA1R205</strain>
    </source>
</reference>
<dbReference type="RefSeq" id="WP_201875782.1">
    <property type="nucleotide sequence ID" value="NZ_JAERRF010000009.1"/>
</dbReference>
<evidence type="ECO:0000256" key="2">
    <source>
        <dbReference type="ARBA" id="ARBA00023125"/>
    </source>
</evidence>
<keyword evidence="3" id="KW-0804">Transcription</keyword>
<dbReference type="Pfam" id="PF00392">
    <property type="entry name" value="GntR"/>
    <property type="match status" value="1"/>
</dbReference>
<dbReference type="InterPro" id="IPR000485">
    <property type="entry name" value="AsnC-type_HTH_dom"/>
</dbReference>
<dbReference type="InterPro" id="IPR000524">
    <property type="entry name" value="Tscrpt_reg_HTH_GntR"/>
</dbReference>
<dbReference type="PANTHER" id="PTHR43537:SF24">
    <property type="entry name" value="GLUCONATE OPERON TRANSCRIPTIONAL REPRESSOR"/>
    <property type="match status" value="1"/>
</dbReference>
<evidence type="ECO:0000313" key="6">
    <source>
        <dbReference type="EMBL" id="MBL1098360.1"/>
    </source>
</evidence>
<keyword evidence="1" id="KW-0805">Transcription regulation</keyword>
<dbReference type="Gene3D" id="1.10.10.10">
    <property type="entry name" value="Winged helix-like DNA-binding domain superfamily/Winged helix DNA-binding domain"/>
    <property type="match status" value="1"/>
</dbReference>
<dbReference type="SUPFAM" id="SSF48008">
    <property type="entry name" value="GntR ligand-binding domain-like"/>
    <property type="match status" value="1"/>
</dbReference>
<dbReference type="SMART" id="SM00895">
    <property type="entry name" value="FCD"/>
    <property type="match status" value="1"/>
</dbReference>
<evidence type="ECO:0000256" key="4">
    <source>
        <dbReference type="SAM" id="MobiDB-lite"/>
    </source>
</evidence>
<proteinExistence type="predicted"/>
<dbReference type="SMART" id="SM00345">
    <property type="entry name" value="HTH_GNTR"/>
    <property type="match status" value="1"/>
</dbReference>
<evidence type="ECO:0000313" key="7">
    <source>
        <dbReference type="Proteomes" id="UP000634229"/>
    </source>
</evidence>
<dbReference type="Gene3D" id="1.20.120.530">
    <property type="entry name" value="GntR ligand-binding domain-like"/>
    <property type="match status" value="1"/>
</dbReference>
<keyword evidence="7" id="KW-1185">Reference proteome</keyword>
<feature type="region of interest" description="Disordered" evidence="4">
    <location>
        <begin position="1"/>
        <end position="22"/>
    </location>
</feature>
<dbReference type="PRINTS" id="PR00033">
    <property type="entry name" value="HTHASNC"/>
</dbReference>
<keyword evidence="2" id="KW-0238">DNA-binding</keyword>
<protein>
    <submittedName>
        <fullName evidence="6">GntR family transcriptional regulator</fullName>
    </submittedName>
</protein>
<evidence type="ECO:0000256" key="1">
    <source>
        <dbReference type="ARBA" id="ARBA00023015"/>
    </source>
</evidence>
<evidence type="ECO:0000256" key="3">
    <source>
        <dbReference type="ARBA" id="ARBA00023163"/>
    </source>
</evidence>
<dbReference type="PANTHER" id="PTHR43537">
    <property type="entry name" value="TRANSCRIPTIONAL REGULATOR, GNTR FAMILY"/>
    <property type="match status" value="1"/>
</dbReference>
<accession>A0ABS1NE42</accession>
<evidence type="ECO:0000259" key="5">
    <source>
        <dbReference type="PROSITE" id="PS50949"/>
    </source>
</evidence>
<dbReference type="InterPro" id="IPR036388">
    <property type="entry name" value="WH-like_DNA-bd_sf"/>
</dbReference>
<comment type="caution">
    <text evidence="6">The sequence shown here is derived from an EMBL/GenBank/DDBJ whole genome shotgun (WGS) entry which is preliminary data.</text>
</comment>
<dbReference type="SUPFAM" id="SSF46785">
    <property type="entry name" value="Winged helix' DNA-binding domain"/>
    <property type="match status" value="1"/>
</dbReference>
<dbReference type="Proteomes" id="UP000634229">
    <property type="component" value="Unassembled WGS sequence"/>
</dbReference>